<protein>
    <submittedName>
        <fullName evidence="2">Uncharacterized protein</fullName>
    </submittedName>
</protein>
<gene>
    <name evidence="2" type="ORF">EX30DRAFT_365325</name>
</gene>
<evidence type="ECO:0000313" key="2">
    <source>
        <dbReference type="EMBL" id="TGZ79353.1"/>
    </source>
</evidence>
<dbReference type="AlphaFoldDB" id="A0A4S2MQB0"/>
<evidence type="ECO:0000313" key="3">
    <source>
        <dbReference type="Proteomes" id="UP000298138"/>
    </source>
</evidence>
<dbReference type="EMBL" id="ML220132">
    <property type="protein sequence ID" value="TGZ79353.1"/>
    <property type="molecule type" value="Genomic_DNA"/>
</dbReference>
<reference evidence="2 3" key="1">
    <citation type="submission" date="2019-04" db="EMBL/GenBank/DDBJ databases">
        <title>Comparative genomics and transcriptomics to analyze fruiting body development in filamentous ascomycetes.</title>
        <authorList>
            <consortium name="DOE Joint Genome Institute"/>
            <person name="Lutkenhaus R."/>
            <person name="Traeger S."/>
            <person name="Breuer J."/>
            <person name="Kuo A."/>
            <person name="Lipzen A."/>
            <person name="Pangilinan J."/>
            <person name="Dilworth D."/>
            <person name="Sandor L."/>
            <person name="Poggeler S."/>
            <person name="Barry K."/>
            <person name="Grigoriev I.V."/>
            <person name="Nowrousian M."/>
        </authorList>
    </citation>
    <scope>NUCLEOTIDE SEQUENCE [LARGE SCALE GENOMIC DNA]</scope>
    <source>
        <strain evidence="2 3">CBS 389.68</strain>
    </source>
</reference>
<dbReference type="OrthoDB" id="5330919at2759"/>
<feature type="region of interest" description="Disordered" evidence="1">
    <location>
        <begin position="338"/>
        <end position="367"/>
    </location>
</feature>
<name>A0A4S2MQB0_9PEZI</name>
<evidence type="ECO:0000256" key="1">
    <source>
        <dbReference type="SAM" id="MobiDB-lite"/>
    </source>
</evidence>
<dbReference type="Proteomes" id="UP000298138">
    <property type="component" value="Unassembled WGS sequence"/>
</dbReference>
<accession>A0A4S2MQB0</accession>
<sequence>MSNGATATFAYQGFGFGEFHQAQEKLKQIFDHTFQGVFEAPSPFLELSRTLESLADNLERLFDENANPHSEILRAENKPHAQQILRIASHGLIDTLRLLERAIPREVAMMVEDPKMKAYNIVMHLTLGGEEQVLEMLNEKFRFQVWKLEILFRVLRRSKIERTLKVYDAVQHRLGSLLEELTVKKSTASNETMSSAGLSEASGMLDVDVLQRFQDACEFGSGQQRFVWKLQPESTMLITLHWVFHLSQHNDPKNHPVESYVNLMKCSWLLRVSTPEAGVEGFSDEMRTMIALLGFDVIFQLQQYFDLDVDPPVPSELVDRGDFTIFIDGVNSKDLGTGLTRTAAPTAFPSTGPSQHHHHQPSQQPHQMSLTMEHYLLSGPPSKQPEIANDTSFLDEDSARSSMDMEMQWSSSSTPQIPPATILPQHGIPGLAPSVLSAASRDNGLRPGHSPGSSMGSIARIHLPGLPENVPVTSHIGSRPSTIASENMVLGAIDGGGNNGNGSTANGNGSNANGNGNAIKPAAKKTKPSYSWNEVVDRENLGVRPGEVEILCKDFEIMQMMASYTGDRHGRWDNCRLRIFKLMEDKTLRILTLMEGNEQCIDQRVAYVKEAELVPAYGYVQNHPVIYIRKTHRQDPFLSRNPGKGVQAKPMPPSSLYYKFRNAHDMFNFQFALLGEAVETDFQAVRTIRYKKSLRDGEHSHYKARIQLWREQDDEDVLASTPTIVPPAHTAAWGPSQLKIHTTRVVMFWDETITTFFITDSIDIEHRNRRFVVRIRPSSYKSFSISNPSTVKARTFGSREQPGGFRLDKKGLFPEDEPGFDDYKWFEVEFNNQEEMDNFYQEFKKAVNIRRKERWQAEELRRLAARGVTAGQEVHVVTPITPVVRGR</sequence>
<organism evidence="2 3">
    <name type="scientific">Ascodesmis nigricans</name>
    <dbReference type="NCBI Taxonomy" id="341454"/>
    <lineage>
        <taxon>Eukaryota</taxon>
        <taxon>Fungi</taxon>
        <taxon>Dikarya</taxon>
        <taxon>Ascomycota</taxon>
        <taxon>Pezizomycotina</taxon>
        <taxon>Pezizomycetes</taxon>
        <taxon>Pezizales</taxon>
        <taxon>Ascodesmidaceae</taxon>
        <taxon>Ascodesmis</taxon>
    </lineage>
</organism>
<proteinExistence type="predicted"/>
<keyword evidence="3" id="KW-1185">Reference proteome</keyword>
<dbReference type="InParanoid" id="A0A4S2MQB0"/>
<feature type="region of interest" description="Disordered" evidence="1">
    <location>
        <begin position="397"/>
        <end position="456"/>
    </location>
</feature>